<dbReference type="Gene3D" id="3.40.50.1010">
    <property type="entry name" value="5'-nuclease"/>
    <property type="match status" value="1"/>
</dbReference>
<dbReference type="PANTHER" id="PTHR35811:SF1">
    <property type="entry name" value="HTH OST-TYPE DOMAIN-CONTAINING PROTEIN"/>
    <property type="match status" value="1"/>
</dbReference>
<reference evidence="2 3" key="1">
    <citation type="journal article" date="2016" name="Front. Microbiol.">
        <title>Genomic Insight into the Host-Endosymbiont Relationship of Endozoicomonas montiporae CL-33(T) with its Coral Host.</title>
        <authorList>
            <person name="Ding J.-Y."/>
            <person name="Shiu J.-H."/>
            <person name="Chen W.-M."/>
            <person name="Chiang Y.-R."/>
            <person name="Tang S.-L."/>
        </authorList>
    </citation>
    <scope>NUCLEOTIDE SEQUENCE [LARGE SCALE GENOMIC DNA]</scope>
    <source>
        <strain evidence="2 3">CL-33</strain>
    </source>
</reference>
<dbReference type="PROSITE" id="PS51644">
    <property type="entry name" value="HTH_OST"/>
    <property type="match status" value="1"/>
</dbReference>
<gene>
    <name evidence="2" type="ORF">EZMO1_2710</name>
</gene>
<accession>A0A142BDE1</accession>
<dbReference type="STRING" id="570277.EZMO1_2710"/>
<dbReference type="PANTHER" id="PTHR35811">
    <property type="entry name" value="SLR1870 PROTEIN"/>
    <property type="match status" value="1"/>
</dbReference>
<proteinExistence type="predicted"/>
<sequence>MDVPHTHIALFLDTENLAGWLKHNGVEHLIDELSEFGLVTIRQAFGNWGGPNLQGFQDHLNEQGFDFVHTFHPVSGKNSADIAMTIEVMKVAQTSLDVDWFVLATGDSDFSPLFREIRSLGKHVVGVGPHSPLSESVKRFCARYFYTDQQNSHRTICPPGLEGAIHLTRSVLQESEQPLNCSVLKNRILSVDEHFDEKRYGFSSFSEFIQAINGVDTRRYGDHQVLCARLSKRS</sequence>
<organism evidence="2 3">
    <name type="scientific">Endozoicomonas montiporae CL-33</name>
    <dbReference type="NCBI Taxonomy" id="570277"/>
    <lineage>
        <taxon>Bacteria</taxon>
        <taxon>Pseudomonadati</taxon>
        <taxon>Pseudomonadota</taxon>
        <taxon>Gammaproteobacteria</taxon>
        <taxon>Oceanospirillales</taxon>
        <taxon>Endozoicomonadaceae</taxon>
        <taxon>Endozoicomonas</taxon>
    </lineage>
</organism>
<dbReference type="InterPro" id="IPR025605">
    <property type="entry name" value="OST-HTH/LOTUS_dom"/>
</dbReference>
<dbReference type="EMBL" id="CP013251">
    <property type="protein sequence ID" value="AMO56767.1"/>
    <property type="molecule type" value="Genomic_DNA"/>
</dbReference>
<dbReference type="GO" id="GO:0004540">
    <property type="term" value="F:RNA nuclease activity"/>
    <property type="evidence" value="ECO:0007669"/>
    <property type="project" value="InterPro"/>
</dbReference>
<dbReference type="PATRIC" id="fig|570277.3.peg.2920"/>
<dbReference type="CDD" id="cd11297">
    <property type="entry name" value="PIN_LabA-like_N_1"/>
    <property type="match status" value="1"/>
</dbReference>
<dbReference type="InterPro" id="IPR021139">
    <property type="entry name" value="NYN"/>
</dbReference>
<dbReference type="Pfam" id="PF01936">
    <property type="entry name" value="NYN"/>
    <property type="match status" value="1"/>
</dbReference>
<dbReference type="KEGG" id="emp:EZMO1_2710"/>
<name>A0A142BDE1_9GAMM</name>
<dbReference type="InterPro" id="IPR041966">
    <property type="entry name" value="LOTUS-like"/>
</dbReference>
<dbReference type="Pfam" id="PF12872">
    <property type="entry name" value="OST-HTH"/>
    <property type="match status" value="1"/>
</dbReference>
<dbReference type="RefSeq" id="WP_051789279.1">
    <property type="nucleotide sequence ID" value="NZ_CP013251.1"/>
</dbReference>
<evidence type="ECO:0000313" key="2">
    <source>
        <dbReference type="EMBL" id="AMO56767.1"/>
    </source>
</evidence>
<feature type="domain" description="HTH OST-type" evidence="1">
    <location>
        <begin position="160"/>
        <end position="232"/>
    </location>
</feature>
<dbReference type="AlphaFoldDB" id="A0A142BDE1"/>
<dbReference type="Gene3D" id="3.30.420.610">
    <property type="entry name" value="LOTUS domain-like"/>
    <property type="match status" value="1"/>
</dbReference>
<evidence type="ECO:0000313" key="3">
    <source>
        <dbReference type="Proteomes" id="UP000071065"/>
    </source>
</evidence>
<protein>
    <recommendedName>
        <fullName evidence="1">HTH OST-type domain-containing protein</fullName>
    </recommendedName>
</protein>
<evidence type="ECO:0000259" key="1">
    <source>
        <dbReference type="PROSITE" id="PS51644"/>
    </source>
</evidence>
<dbReference type="OrthoDB" id="9783963at2"/>
<dbReference type="CDD" id="cd10146">
    <property type="entry name" value="LabA_like_C"/>
    <property type="match status" value="1"/>
</dbReference>
<dbReference type="Proteomes" id="UP000071065">
    <property type="component" value="Chromosome"/>
</dbReference>